<evidence type="ECO:0000256" key="9">
    <source>
        <dbReference type="ARBA" id="ARBA00022843"/>
    </source>
</evidence>
<dbReference type="GO" id="GO:0008270">
    <property type="term" value="F:zinc ion binding"/>
    <property type="evidence" value="ECO:0007669"/>
    <property type="project" value="UniProtKB-KW"/>
</dbReference>
<dbReference type="Pfam" id="PF00096">
    <property type="entry name" value="zf-C2H2"/>
    <property type="match status" value="2"/>
</dbReference>
<evidence type="ECO:0000259" key="15">
    <source>
        <dbReference type="PROSITE" id="PS50157"/>
    </source>
</evidence>
<evidence type="ECO:0000313" key="16">
    <source>
        <dbReference type="EMBL" id="KAK7074046.1"/>
    </source>
</evidence>
<keyword evidence="9" id="KW-0832">Ubl conjugation</keyword>
<protein>
    <recommendedName>
        <fullName evidence="15">C2H2-type domain-containing protein</fullName>
    </recommendedName>
</protein>
<keyword evidence="17" id="KW-1185">Reference proteome</keyword>
<dbReference type="InterPro" id="IPR036236">
    <property type="entry name" value="Znf_C2H2_sf"/>
</dbReference>
<proteinExistence type="inferred from homology"/>
<keyword evidence="6" id="KW-0677">Repeat</keyword>
<comment type="function">
    <text evidence="1">May be involved in transcriptional regulation.</text>
</comment>
<evidence type="ECO:0000256" key="4">
    <source>
        <dbReference type="ARBA" id="ARBA00022499"/>
    </source>
</evidence>
<dbReference type="SMART" id="SM00355">
    <property type="entry name" value="ZnF_C2H2"/>
    <property type="match status" value="2"/>
</dbReference>
<evidence type="ECO:0000256" key="13">
    <source>
        <dbReference type="ARBA" id="ARBA00023242"/>
    </source>
</evidence>
<dbReference type="GO" id="GO:0042802">
    <property type="term" value="F:identical protein binding"/>
    <property type="evidence" value="ECO:0007669"/>
    <property type="project" value="UniProtKB-ARBA"/>
</dbReference>
<dbReference type="GO" id="GO:0003677">
    <property type="term" value="F:DNA binding"/>
    <property type="evidence" value="ECO:0007669"/>
    <property type="project" value="UniProtKB-KW"/>
</dbReference>
<dbReference type="EMBL" id="JAXCGZ010011847">
    <property type="protein sequence ID" value="KAK7074046.1"/>
    <property type="molecule type" value="Genomic_DNA"/>
</dbReference>
<name>A0AAN8ZZ28_HALRR</name>
<keyword evidence="12" id="KW-0804">Transcription</keyword>
<dbReference type="FunFam" id="3.30.160.60:FF:001792">
    <property type="entry name" value="Zinc finger and BTB domain-containing 40"/>
    <property type="match status" value="1"/>
</dbReference>
<comment type="subcellular location">
    <subcellularLocation>
        <location evidence="2">Nucleus</location>
    </subcellularLocation>
</comment>
<evidence type="ECO:0000256" key="11">
    <source>
        <dbReference type="ARBA" id="ARBA00023125"/>
    </source>
</evidence>
<evidence type="ECO:0000256" key="14">
    <source>
        <dbReference type="PROSITE-ProRule" id="PRU00042"/>
    </source>
</evidence>
<keyword evidence="8" id="KW-0862">Zinc</keyword>
<dbReference type="GO" id="GO:0010468">
    <property type="term" value="P:regulation of gene expression"/>
    <property type="evidence" value="ECO:0007669"/>
    <property type="project" value="TreeGrafter"/>
</dbReference>
<keyword evidence="11" id="KW-0238">DNA-binding</keyword>
<keyword evidence="4" id="KW-1017">Isopeptide bond</keyword>
<evidence type="ECO:0000256" key="3">
    <source>
        <dbReference type="ARBA" id="ARBA00006991"/>
    </source>
</evidence>
<dbReference type="GO" id="GO:0005634">
    <property type="term" value="C:nucleus"/>
    <property type="evidence" value="ECO:0007669"/>
    <property type="project" value="UniProtKB-SubCell"/>
</dbReference>
<evidence type="ECO:0000256" key="12">
    <source>
        <dbReference type="ARBA" id="ARBA00023163"/>
    </source>
</evidence>
<dbReference type="Proteomes" id="UP001381693">
    <property type="component" value="Unassembled WGS sequence"/>
</dbReference>
<accession>A0AAN8ZZ28</accession>
<keyword evidence="7 14" id="KW-0863">Zinc-finger</keyword>
<dbReference type="FunFam" id="3.30.160.60:FF:000508">
    <property type="entry name" value="Myeloid zinc finger 1"/>
    <property type="match status" value="1"/>
</dbReference>
<dbReference type="InterPro" id="IPR013087">
    <property type="entry name" value="Znf_C2H2_type"/>
</dbReference>
<dbReference type="InterPro" id="IPR050331">
    <property type="entry name" value="Zinc_finger"/>
</dbReference>
<evidence type="ECO:0000256" key="6">
    <source>
        <dbReference type="ARBA" id="ARBA00022737"/>
    </source>
</evidence>
<gene>
    <name evidence="16" type="ORF">SK128_010116</name>
</gene>
<evidence type="ECO:0000256" key="10">
    <source>
        <dbReference type="ARBA" id="ARBA00023015"/>
    </source>
</evidence>
<dbReference type="PROSITE" id="PS50157">
    <property type="entry name" value="ZINC_FINGER_C2H2_2"/>
    <property type="match status" value="2"/>
</dbReference>
<organism evidence="16 17">
    <name type="scientific">Halocaridina rubra</name>
    <name type="common">Hawaiian red shrimp</name>
    <dbReference type="NCBI Taxonomy" id="373956"/>
    <lineage>
        <taxon>Eukaryota</taxon>
        <taxon>Metazoa</taxon>
        <taxon>Ecdysozoa</taxon>
        <taxon>Arthropoda</taxon>
        <taxon>Crustacea</taxon>
        <taxon>Multicrustacea</taxon>
        <taxon>Malacostraca</taxon>
        <taxon>Eumalacostraca</taxon>
        <taxon>Eucarida</taxon>
        <taxon>Decapoda</taxon>
        <taxon>Pleocyemata</taxon>
        <taxon>Caridea</taxon>
        <taxon>Atyoidea</taxon>
        <taxon>Atyidae</taxon>
        <taxon>Halocaridina</taxon>
    </lineage>
</organism>
<keyword evidence="10" id="KW-0805">Transcription regulation</keyword>
<sequence length="84" mass="9930">MLTKPAYRNHLRVHTGERPFKCKECGARFVQHAHLKAHMKSHRGIKDFQCDICGRAFAARQTLNIHHRTHTKEKPYMTNCKSWM</sequence>
<reference evidence="16 17" key="1">
    <citation type="submission" date="2023-11" db="EMBL/GenBank/DDBJ databases">
        <title>Halocaridina rubra genome assembly.</title>
        <authorList>
            <person name="Smith C."/>
        </authorList>
    </citation>
    <scope>NUCLEOTIDE SEQUENCE [LARGE SCALE GENOMIC DNA]</scope>
    <source>
        <strain evidence="16">EP-1</strain>
        <tissue evidence="16">Whole</tissue>
    </source>
</reference>
<evidence type="ECO:0000256" key="5">
    <source>
        <dbReference type="ARBA" id="ARBA00022723"/>
    </source>
</evidence>
<dbReference type="PANTHER" id="PTHR16515">
    <property type="entry name" value="PR DOMAIN ZINC FINGER PROTEIN"/>
    <property type="match status" value="1"/>
</dbReference>
<feature type="domain" description="C2H2-type" evidence="15">
    <location>
        <begin position="20"/>
        <end position="47"/>
    </location>
</feature>
<feature type="domain" description="C2H2-type" evidence="15">
    <location>
        <begin position="48"/>
        <end position="75"/>
    </location>
</feature>
<dbReference type="PROSITE" id="PS00028">
    <property type="entry name" value="ZINC_FINGER_C2H2_1"/>
    <property type="match status" value="2"/>
</dbReference>
<dbReference type="SUPFAM" id="SSF57667">
    <property type="entry name" value="beta-beta-alpha zinc fingers"/>
    <property type="match status" value="2"/>
</dbReference>
<comment type="caution">
    <text evidence="16">The sequence shown here is derived from an EMBL/GenBank/DDBJ whole genome shotgun (WGS) entry which is preliminary data.</text>
</comment>
<evidence type="ECO:0000256" key="1">
    <source>
        <dbReference type="ARBA" id="ARBA00003767"/>
    </source>
</evidence>
<dbReference type="PANTHER" id="PTHR16515:SF49">
    <property type="entry name" value="GASTRULA ZINC FINGER PROTEIN XLCGF49.1-LIKE-RELATED"/>
    <property type="match status" value="1"/>
</dbReference>
<evidence type="ECO:0000256" key="2">
    <source>
        <dbReference type="ARBA" id="ARBA00004123"/>
    </source>
</evidence>
<evidence type="ECO:0000256" key="7">
    <source>
        <dbReference type="ARBA" id="ARBA00022771"/>
    </source>
</evidence>
<dbReference type="Gene3D" id="3.30.160.60">
    <property type="entry name" value="Classic Zinc Finger"/>
    <property type="match status" value="2"/>
</dbReference>
<evidence type="ECO:0000256" key="8">
    <source>
        <dbReference type="ARBA" id="ARBA00022833"/>
    </source>
</evidence>
<evidence type="ECO:0000313" key="17">
    <source>
        <dbReference type="Proteomes" id="UP001381693"/>
    </source>
</evidence>
<keyword evidence="5" id="KW-0479">Metal-binding</keyword>
<comment type="similarity">
    <text evidence="3">Belongs to the krueppel C2H2-type zinc-finger protein family.</text>
</comment>
<keyword evidence="13" id="KW-0539">Nucleus</keyword>
<dbReference type="AlphaFoldDB" id="A0AAN8ZZ28"/>